<sequence>MQVIDFLKKDQGVTAFIAKTSRIKNSLLTGVERGAFAVLIQAYLAQVGQPLLLIEENEYKAQERYNDLSRLLADDDLELFALDGNLATQTAVSSPDELSSRIQCLNLLLSGRPGVVIATPQGLQYPLSAPALFKKGQKHFAVGDEIALPDLAQWLNQAGYHRENLVVKPGEFAMRGDIVDLYPLDRESPLRLEFFGDEIDTIKTFDLTSQRSLEELPEATVPAASDHVFTAEDLDRAGRELAGDLPKEAAASLEIAQEALANGQLPDDCNRYLDYLLPKSFSLLDYLPAKGLILFNDWQLIAESVKNVGAINDDYLASQIASKMMTSRQKLRLDFDAVLKADCHHRLYVSLMAHSMGRLRFGQHLAWDSREPQQFFSQMELLKTELDSYAKKGQTVVLQVSSRRQAEEFNRSCHDYDIYLPLAEADGLKEGRAQLVIGGYASGFVLPDSDLVYLTEKELFNQNKRSKKRIKTLENAQRLRSYTELKPGDYVVHVNHGIGRFEGIQTLETDGKKRDYITITYQKGDQLFVPADQLSLVQKYVASEGKQPHVNKLGGSEWAKTKKRVAARVEDIADDLIELYAKREAEKGFAFSPDGSDQAAFEAAFPYEPTPDQLRATAEIKADMEKAKPMDRLLVGDVGFGKTEVAMRAAFKAICDGKQVAFLVPTTILAQQHYQTIKDRFKGFPVKGFPVEIASFSRFQGQAESKKIVAGLKDGSIDLVVGTHRILSKDVQFKDLGLLIIDEEQRFGVAHKEKLKQLKTNIDVLTLTATPIPRTLHMSMIGIRDLSVMETPPQNRYPIQTYVLEQLPGTVKEACQREMQRGGQVFYLHNRVGDIEETVARLEQLLPEARIAYAHGQMSENQLEDILSRFLDREFDILVTTTIIETGIDMPNVNTMIIEDADHYGLSQLYQLRGRIGRSARLAYAYFLYQPNKVLTEVGEKRLDAIRDFTELGAGFKIAMRDLSIRGAGNMLGAQQHGFIDSVGYDLYSQMLADAIKERQGKKPVKKSNAEVDLGLEAYIPEDYIADQEQKIEFYKKIKGIGSLQNREDIEDELLDRFGDYPAAVENLLNVASLKASCDLAQILTLVKEKAQIRVIFSDSGSREMEGPNIFKALEHVSWKARIALGAQNRLVVTLLLPDKLTRRAMFTELGTFAKDAAEIIQR</sequence>
<dbReference type="Gene3D" id="3.40.50.11180">
    <property type="match status" value="1"/>
</dbReference>
<gene>
    <name evidence="13 16" type="primary">mfd</name>
    <name evidence="16" type="ORF">ME0900_04820</name>
</gene>
<dbReference type="InterPro" id="IPR014001">
    <property type="entry name" value="Helicase_ATP-bd"/>
</dbReference>
<protein>
    <recommendedName>
        <fullName evidence="12 13">Transcription-repair-coupling factor</fullName>
        <shortName evidence="13">TRCF</shortName>
        <ecNumber evidence="13">3.6.4.-</ecNumber>
    </recommendedName>
</protein>
<dbReference type="GO" id="GO:0016787">
    <property type="term" value="F:hydrolase activity"/>
    <property type="evidence" value="ECO:0007669"/>
    <property type="project" value="UniProtKB-KW"/>
</dbReference>
<dbReference type="HAMAP" id="MF_00969">
    <property type="entry name" value="TRCF"/>
    <property type="match status" value="1"/>
</dbReference>
<dbReference type="InterPro" id="IPR036101">
    <property type="entry name" value="CarD-like/TRCF_RID_sf"/>
</dbReference>
<dbReference type="RefSeq" id="WP_014564606.1">
    <property type="nucleotide sequence ID" value="NZ_BSWJ01000015.1"/>
</dbReference>
<dbReference type="SMART" id="SM01058">
    <property type="entry name" value="CarD_TRCF"/>
    <property type="match status" value="1"/>
</dbReference>
<comment type="subcellular location">
    <subcellularLocation>
        <location evidence="1 13">Cytoplasm</location>
    </subcellularLocation>
</comment>
<keyword evidence="8 13" id="KW-0238">DNA-binding</keyword>
<evidence type="ECO:0000256" key="4">
    <source>
        <dbReference type="ARBA" id="ARBA00022763"/>
    </source>
</evidence>
<evidence type="ECO:0000256" key="12">
    <source>
        <dbReference type="ARBA" id="ARBA00070128"/>
    </source>
</evidence>
<dbReference type="FunFam" id="3.40.50.300:FF:000546">
    <property type="entry name" value="Transcription-repair-coupling factor"/>
    <property type="match status" value="1"/>
</dbReference>
<comment type="function">
    <text evidence="13">Couples transcription and DNA repair by recognizing RNA polymerase (RNAP) stalled at DNA lesions. Mediates ATP-dependent release of RNAP and its truncated transcript from the DNA, and recruitment of nucleotide excision repair machinery to the damaged site.</text>
</comment>
<dbReference type="GO" id="GO:0005737">
    <property type="term" value="C:cytoplasm"/>
    <property type="evidence" value="ECO:0007669"/>
    <property type="project" value="UniProtKB-SubCell"/>
</dbReference>
<dbReference type="GO" id="GO:0006355">
    <property type="term" value="P:regulation of DNA-templated transcription"/>
    <property type="evidence" value="ECO:0007669"/>
    <property type="project" value="UniProtKB-UniRule"/>
</dbReference>
<evidence type="ECO:0000256" key="5">
    <source>
        <dbReference type="ARBA" id="ARBA00022801"/>
    </source>
</evidence>
<reference evidence="16" key="1">
    <citation type="submission" date="2023-04" db="EMBL/GenBank/DDBJ databases">
        <title>Draft genome sequences of Lactobacillus delbrueckii subsp. bulgaricus ME-900 and ME-901 with improved acid tolerance.</title>
        <authorList>
            <person name="Ishida T."/>
            <person name="Yamamoto E."/>
            <person name="Koizumi A."/>
            <person name="Fujiwara S."/>
            <person name="Makino S."/>
            <person name="Kano H."/>
            <person name="Kimura K."/>
        </authorList>
    </citation>
    <scope>NUCLEOTIDE SEQUENCE</scope>
    <source>
        <strain evidence="16">ME-900</strain>
    </source>
</reference>
<evidence type="ECO:0000259" key="14">
    <source>
        <dbReference type="PROSITE" id="PS51192"/>
    </source>
</evidence>
<evidence type="ECO:0000256" key="3">
    <source>
        <dbReference type="ARBA" id="ARBA00022741"/>
    </source>
</evidence>
<dbReference type="SMART" id="SM00490">
    <property type="entry name" value="HELICc"/>
    <property type="match status" value="1"/>
</dbReference>
<dbReference type="SUPFAM" id="SSF143517">
    <property type="entry name" value="TRCF domain-like"/>
    <property type="match status" value="1"/>
</dbReference>
<dbReference type="Gene3D" id="2.40.10.170">
    <property type="match status" value="1"/>
</dbReference>
<proteinExistence type="inferred from homology"/>
<evidence type="ECO:0000313" key="16">
    <source>
        <dbReference type="EMBL" id="GMB86110.1"/>
    </source>
</evidence>
<evidence type="ECO:0000256" key="6">
    <source>
        <dbReference type="ARBA" id="ARBA00022806"/>
    </source>
</evidence>
<evidence type="ECO:0000256" key="7">
    <source>
        <dbReference type="ARBA" id="ARBA00022840"/>
    </source>
</evidence>
<dbReference type="PROSITE" id="PS51192">
    <property type="entry name" value="HELICASE_ATP_BIND_1"/>
    <property type="match status" value="1"/>
</dbReference>
<dbReference type="NCBIfam" id="TIGR00580">
    <property type="entry name" value="mfd"/>
    <property type="match status" value="1"/>
</dbReference>
<dbReference type="Gene3D" id="3.40.50.300">
    <property type="entry name" value="P-loop containing nucleotide triphosphate hydrolases"/>
    <property type="match status" value="2"/>
</dbReference>
<dbReference type="InterPro" id="IPR005118">
    <property type="entry name" value="TRCF_C"/>
</dbReference>
<dbReference type="InterPro" id="IPR027417">
    <property type="entry name" value="P-loop_NTPase"/>
</dbReference>
<dbReference type="Pfam" id="PF03461">
    <property type="entry name" value="TRCF"/>
    <property type="match status" value="1"/>
</dbReference>
<keyword evidence="6" id="KW-0347">Helicase</keyword>
<dbReference type="Pfam" id="PF02559">
    <property type="entry name" value="CarD_TRCF_RID"/>
    <property type="match status" value="1"/>
</dbReference>
<evidence type="ECO:0000259" key="15">
    <source>
        <dbReference type="PROSITE" id="PS51194"/>
    </source>
</evidence>
<dbReference type="EC" id="3.6.4.-" evidence="13"/>
<dbReference type="Pfam" id="PF00271">
    <property type="entry name" value="Helicase_C"/>
    <property type="match status" value="1"/>
</dbReference>
<dbReference type="InterPro" id="IPR011545">
    <property type="entry name" value="DEAD/DEAH_box_helicase_dom"/>
</dbReference>
<evidence type="ECO:0000313" key="17">
    <source>
        <dbReference type="Proteomes" id="UP001165243"/>
    </source>
</evidence>
<comment type="caution">
    <text evidence="16">The sequence shown here is derived from an EMBL/GenBank/DDBJ whole genome shotgun (WGS) entry which is preliminary data.</text>
</comment>
<feature type="domain" description="Helicase ATP-binding" evidence="14">
    <location>
        <begin position="623"/>
        <end position="789"/>
    </location>
</feature>
<dbReference type="SUPFAM" id="SSF141259">
    <property type="entry name" value="CarD-like"/>
    <property type="match status" value="1"/>
</dbReference>
<dbReference type="SMART" id="SM00487">
    <property type="entry name" value="DEXDc"/>
    <property type="match status" value="1"/>
</dbReference>
<keyword evidence="5 13" id="KW-0378">Hydrolase</keyword>
<dbReference type="AlphaFoldDB" id="A0AAV5PB75"/>
<evidence type="ECO:0000256" key="8">
    <source>
        <dbReference type="ARBA" id="ARBA00023125"/>
    </source>
</evidence>
<dbReference type="SMART" id="SM00982">
    <property type="entry name" value="TRCF"/>
    <property type="match status" value="1"/>
</dbReference>
<dbReference type="GO" id="GO:0003678">
    <property type="term" value="F:DNA helicase activity"/>
    <property type="evidence" value="ECO:0007669"/>
    <property type="project" value="TreeGrafter"/>
</dbReference>
<keyword evidence="7 13" id="KW-0067">ATP-binding</keyword>
<comment type="similarity">
    <text evidence="11 13">In the C-terminal section; belongs to the helicase family. RecG subfamily.</text>
</comment>
<dbReference type="InterPro" id="IPR003711">
    <property type="entry name" value="CarD-like/TRCF_RID"/>
</dbReference>
<accession>A0AAV5PB75</accession>
<dbReference type="Gene3D" id="3.90.1150.50">
    <property type="entry name" value="Transcription-repair-coupling factor, D7 domain"/>
    <property type="match status" value="1"/>
</dbReference>
<dbReference type="CDD" id="cd17991">
    <property type="entry name" value="DEXHc_TRCF"/>
    <property type="match status" value="1"/>
</dbReference>
<dbReference type="Proteomes" id="UP001165243">
    <property type="component" value="Unassembled WGS sequence"/>
</dbReference>
<evidence type="ECO:0000256" key="2">
    <source>
        <dbReference type="ARBA" id="ARBA00022490"/>
    </source>
</evidence>
<dbReference type="InterPro" id="IPR004576">
    <property type="entry name" value="Mfd"/>
</dbReference>
<dbReference type="PANTHER" id="PTHR47964:SF1">
    <property type="entry name" value="ATP-DEPENDENT DNA HELICASE HOMOLOG RECG, CHLOROPLASTIC"/>
    <property type="match status" value="1"/>
</dbReference>
<feature type="domain" description="Helicase C-terminal" evidence="15">
    <location>
        <begin position="803"/>
        <end position="964"/>
    </location>
</feature>
<dbReference type="Pfam" id="PF17757">
    <property type="entry name" value="UvrB_inter"/>
    <property type="match status" value="1"/>
</dbReference>
<keyword evidence="9 13" id="KW-0234">DNA repair</keyword>
<dbReference type="Pfam" id="PF00270">
    <property type="entry name" value="DEAD"/>
    <property type="match status" value="1"/>
</dbReference>
<evidence type="ECO:0000256" key="1">
    <source>
        <dbReference type="ARBA" id="ARBA00004496"/>
    </source>
</evidence>
<dbReference type="InterPro" id="IPR047112">
    <property type="entry name" value="RecG/Mfd"/>
</dbReference>
<evidence type="ECO:0000256" key="10">
    <source>
        <dbReference type="ARBA" id="ARBA00061104"/>
    </source>
</evidence>
<dbReference type="InterPro" id="IPR041471">
    <property type="entry name" value="UvrB_inter"/>
</dbReference>
<dbReference type="InterPro" id="IPR001650">
    <property type="entry name" value="Helicase_C-like"/>
</dbReference>
<dbReference type="PROSITE" id="PS51194">
    <property type="entry name" value="HELICASE_CTER"/>
    <property type="match status" value="1"/>
</dbReference>
<name>A0AAV5PB75_LACDE</name>
<dbReference type="SUPFAM" id="SSF52540">
    <property type="entry name" value="P-loop containing nucleoside triphosphate hydrolases"/>
    <property type="match status" value="4"/>
</dbReference>
<dbReference type="Gene3D" id="3.30.2060.10">
    <property type="entry name" value="Penicillin-binding protein 1b domain"/>
    <property type="match status" value="1"/>
</dbReference>
<dbReference type="InterPro" id="IPR037235">
    <property type="entry name" value="TRCF-like_C_D7"/>
</dbReference>
<keyword evidence="4 13" id="KW-0227">DNA damage</keyword>
<dbReference type="PANTHER" id="PTHR47964">
    <property type="entry name" value="ATP-DEPENDENT DNA HELICASE HOMOLOG RECG, CHLOROPLASTIC"/>
    <property type="match status" value="1"/>
</dbReference>
<dbReference type="GO" id="GO:0003684">
    <property type="term" value="F:damaged DNA binding"/>
    <property type="evidence" value="ECO:0007669"/>
    <property type="project" value="InterPro"/>
</dbReference>
<evidence type="ECO:0000256" key="9">
    <source>
        <dbReference type="ARBA" id="ARBA00023204"/>
    </source>
</evidence>
<organism evidence="16 17">
    <name type="scientific">Lactobacillus delbrueckii subsp. bulgaricus</name>
    <dbReference type="NCBI Taxonomy" id="1585"/>
    <lineage>
        <taxon>Bacteria</taxon>
        <taxon>Bacillati</taxon>
        <taxon>Bacillota</taxon>
        <taxon>Bacilli</taxon>
        <taxon>Lactobacillales</taxon>
        <taxon>Lactobacillaceae</taxon>
        <taxon>Lactobacillus</taxon>
    </lineage>
</organism>
<dbReference type="GO" id="GO:0005524">
    <property type="term" value="F:ATP binding"/>
    <property type="evidence" value="ECO:0007669"/>
    <property type="project" value="UniProtKB-UniRule"/>
</dbReference>
<comment type="similarity">
    <text evidence="10 13">In the N-terminal section; belongs to the UvrB family.</text>
</comment>
<dbReference type="GO" id="GO:0000716">
    <property type="term" value="P:transcription-coupled nucleotide-excision repair, DNA damage recognition"/>
    <property type="evidence" value="ECO:0007669"/>
    <property type="project" value="UniProtKB-UniRule"/>
</dbReference>
<keyword evidence="3 13" id="KW-0547">Nucleotide-binding</keyword>
<dbReference type="EMBL" id="BSWK01000003">
    <property type="protein sequence ID" value="GMB86110.1"/>
    <property type="molecule type" value="Genomic_DNA"/>
</dbReference>
<evidence type="ECO:0000256" key="13">
    <source>
        <dbReference type="HAMAP-Rule" id="MF_00969"/>
    </source>
</evidence>
<evidence type="ECO:0000256" key="11">
    <source>
        <dbReference type="ARBA" id="ARBA00061399"/>
    </source>
</evidence>
<keyword evidence="2 13" id="KW-0963">Cytoplasm</keyword>